<dbReference type="GO" id="GO:0009982">
    <property type="term" value="F:pseudouridine synthase activity"/>
    <property type="evidence" value="ECO:0007669"/>
    <property type="project" value="InterPro"/>
</dbReference>
<proteinExistence type="predicted"/>
<keyword evidence="1" id="KW-0479">Metal-binding</keyword>
<protein>
    <recommendedName>
        <fullName evidence="2">C2H2-type domain-containing protein</fullName>
    </recommendedName>
</protein>
<dbReference type="AlphaFoldDB" id="A0A0M0JAU6"/>
<reference evidence="4" key="1">
    <citation type="journal article" date="2015" name="PLoS Genet.">
        <title>Genome Sequence and Transcriptome Analyses of Chrysochromulina tobin: Metabolic Tools for Enhanced Algal Fitness in the Prominent Order Prymnesiales (Haptophyceae).</title>
        <authorList>
            <person name="Hovde B.T."/>
            <person name="Deodato C.R."/>
            <person name="Hunsperger H.M."/>
            <person name="Ryken S.A."/>
            <person name="Yost W."/>
            <person name="Jha R.K."/>
            <person name="Patterson J."/>
            <person name="Monnat R.J. Jr."/>
            <person name="Barlow S.B."/>
            <person name="Starkenburg S.R."/>
            <person name="Cattolico R.A."/>
        </authorList>
    </citation>
    <scope>NUCLEOTIDE SEQUENCE</scope>
    <source>
        <strain evidence="4">CCMP291</strain>
    </source>
</reference>
<dbReference type="Proteomes" id="UP000037460">
    <property type="component" value="Unassembled WGS sequence"/>
</dbReference>
<accession>A0A0M0JAU6</accession>
<name>A0A0M0JAU6_9EUKA</name>
<keyword evidence="4" id="KW-1185">Reference proteome</keyword>
<gene>
    <name evidence="3" type="ORF">Ctob_006169</name>
</gene>
<sequence>MCTATTAAIAPENTFSCKYCGTQLSSRNHLYRHLREEAACGEQAVADGFDLEARRERKIHKVALLVGYTHGDSERVGELVRTAVRTLEGEEPTTLTRATGVDYRRSELLRHTTMPAVEDVFVYASRAADEALDADDQARVAWLTQLNEQLHPHGISVLERERLHADLQSLNAEHRCSAREHVLLLPWAYLSETEPPTSSEEVVAIAARFKAVLRTLQPPKTATGGGSRNRRSELQKTWRASQRWHNFAPSATSADGDRYGARAAVPSDAACQHIVDRFWLQGRPIVWRAAVGGRPYVRLQVNADALLEGQLEAMVGTAVCVWRGWLPREFPAVALDPTVVLRTPALPAGLGYLRRARFDWEAPKQALFRRQRAPPTEERLAAFEAALVERIASSPIATEAVTQAWLEESERHTCPAILRTAERLGLRLGLAERLGSVAAPLAASGSQTARVAAADEHGDEPLTTALTDAPAVYADVLRLLRLADRSGQWPSTSRARARILSVEDVTTGGSFSLRAPGRGAVTSTWHAGSTRGNVLFDELVHATFALESALMPDRPPSTMVAVNRRALFRPHTDAGSGFGQSTSLIVGLGDYSGGELVVEGEPSDIRYKPLQFDGWRQRHWTLPFEGERFSLVWFTPNES</sequence>
<feature type="domain" description="C2H2-type" evidence="2">
    <location>
        <begin position="15"/>
        <end position="44"/>
    </location>
</feature>
<comment type="caution">
    <text evidence="3">The sequence shown here is derived from an EMBL/GenBank/DDBJ whole genome shotgun (WGS) entry which is preliminary data.</text>
</comment>
<keyword evidence="1" id="KW-0862">Zinc</keyword>
<dbReference type="InterPro" id="IPR020095">
    <property type="entry name" value="PsdUridine_synth_TruA_C"/>
</dbReference>
<dbReference type="GO" id="GO:0003723">
    <property type="term" value="F:RNA binding"/>
    <property type="evidence" value="ECO:0007669"/>
    <property type="project" value="InterPro"/>
</dbReference>
<organism evidence="3 4">
    <name type="scientific">Chrysochromulina tobinii</name>
    <dbReference type="NCBI Taxonomy" id="1460289"/>
    <lineage>
        <taxon>Eukaryota</taxon>
        <taxon>Haptista</taxon>
        <taxon>Haptophyta</taxon>
        <taxon>Prymnesiophyceae</taxon>
        <taxon>Prymnesiales</taxon>
        <taxon>Chrysochromulinaceae</taxon>
        <taxon>Chrysochromulina</taxon>
    </lineage>
</organism>
<dbReference type="GO" id="GO:0008270">
    <property type="term" value="F:zinc ion binding"/>
    <property type="evidence" value="ECO:0007669"/>
    <property type="project" value="UniProtKB-KW"/>
</dbReference>
<evidence type="ECO:0000259" key="2">
    <source>
        <dbReference type="PROSITE" id="PS50157"/>
    </source>
</evidence>
<keyword evidence="1" id="KW-0863">Zinc-finger</keyword>
<evidence type="ECO:0000256" key="1">
    <source>
        <dbReference type="PROSITE-ProRule" id="PRU00042"/>
    </source>
</evidence>
<dbReference type="InterPro" id="IPR013087">
    <property type="entry name" value="Znf_C2H2_type"/>
</dbReference>
<dbReference type="Gene3D" id="3.30.70.660">
    <property type="entry name" value="Pseudouridine synthase I, catalytic domain, C-terminal subdomain"/>
    <property type="match status" value="1"/>
</dbReference>
<dbReference type="EMBL" id="JWZX01003163">
    <property type="protein sequence ID" value="KOO23719.1"/>
    <property type="molecule type" value="Genomic_DNA"/>
</dbReference>
<evidence type="ECO:0000313" key="4">
    <source>
        <dbReference type="Proteomes" id="UP000037460"/>
    </source>
</evidence>
<evidence type="ECO:0000313" key="3">
    <source>
        <dbReference type="EMBL" id="KOO23719.1"/>
    </source>
</evidence>
<dbReference type="OrthoDB" id="416253at2759"/>
<dbReference type="PROSITE" id="PS50157">
    <property type="entry name" value="ZINC_FINGER_C2H2_2"/>
    <property type="match status" value="1"/>
</dbReference>